<keyword evidence="1" id="KW-0812">Transmembrane</keyword>
<dbReference type="EMBL" id="HBUF01394080">
    <property type="protein sequence ID" value="CAG6734864.1"/>
    <property type="molecule type" value="Transcribed_RNA"/>
</dbReference>
<sequence length="111" mass="12913">MHVKFKLYFGRIIKTDFPPAIITGLRVTIYRILTNFITPFLVFVNFSFLFFVFCFLFVTASTKLQHTFQFVKTILPLCFFRRCFFVLSSVETVSSDCFVLTLLSFTMAEGA</sequence>
<accession>A0A8D8YTS2</accession>
<dbReference type="EMBL" id="HBUF01394079">
    <property type="protein sequence ID" value="CAG6734862.1"/>
    <property type="molecule type" value="Transcribed_RNA"/>
</dbReference>
<keyword evidence="1" id="KW-1133">Transmembrane helix</keyword>
<dbReference type="EMBL" id="HBUF01050181">
    <property type="protein sequence ID" value="CAG6621429.1"/>
    <property type="molecule type" value="Transcribed_RNA"/>
</dbReference>
<name>A0A8D8YTS2_9HEMI</name>
<dbReference type="EMBL" id="HBUF01394081">
    <property type="protein sequence ID" value="CAG6734866.1"/>
    <property type="molecule type" value="Transcribed_RNA"/>
</dbReference>
<dbReference type="EMBL" id="HBUF01213602">
    <property type="protein sequence ID" value="CAG6666272.1"/>
    <property type="molecule type" value="Transcribed_RNA"/>
</dbReference>
<proteinExistence type="predicted"/>
<dbReference type="EMBL" id="HBUF01213603">
    <property type="protein sequence ID" value="CAG6666274.1"/>
    <property type="molecule type" value="Transcribed_RNA"/>
</dbReference>
<dbReference type="EMBL" id="HBUF01548800">
    <property type="protein sequence ID" value="CAG6758127.1"/>
    <property type="molecule type" value="Transcribed_RNA"/>
</dbReference>
<evidence type="ECO:0000313" key="2">
    <source>
        <dbReference type="EMBL" id="CAG6734860.1"/>
    </source>
</evidence>
<protein>
    <submittedName>
        <fullName evidence="2">Uncharacterized protein</fullName>
    </submittedName>
</protein>
<dbReference type="EMBL" id="HBUF01394078">
    <property type="protein sequence ID" value="CAG6734860.1"/>
    <property type="molecule type" value="Transcribed_RNA"/>
</dbReference>
<organism evidence="2">
    <name type="scientific">Cacopsylla melanoneura</name>
    <dbReference type="NCBI Taxonomy" id="428564"/>
    <lineage>
        <taxon>Eukaryota</taxon>
        <taxon>Metazoa</taxon>
        <taxon>Ecdysozoa</taxon>
        <taxon>Arthropoda</taxon>
        <taxon>Hexapoda</taxon>
        <taxon>Insecta</taxon>
        <taxon>Pterygota</taxon>
        <taxon>Neoptera</taxon>
        <taxon>Paraneoptera</taxon>
        <taxon>Hemiptera</taxon>
        <taxon>Sternorrhyncha</taxon>
        <taxon>Psylloidea</taxon>
        <taxon>Psyllidae</taxon>
        <taxon>Psyllinae</taxon>
        <taxon>Cacopsylla</taxon>
    </lineage>
</organism>
<evidence type="ECO:0000256" key="1">
    <source>
        <dbReference type="SAM" id="Phobius"/>
    </source>
</evidence>
<keyword evidence="1" id="KW-0472">Membrane</keyword>
<dbReference type="AlphaFoldDB" id="A0A8D8YTS2"/>
<feature type="transmembrane region" description="Helical" evidence="1">
    <location>
        <begin position="36"/>
        <end position="58"/>
    </location>
</feature>
<reference evidence="2" key="1">
    <citation type="submission" date="2021-05" db="EMBL/GenBank/DDBJ databases">
        <authorList>
            <person name="Alioto T."/>
            <person name="Alioto T."/>
            <person name="Gomez Garrido J."/>
        </authorList>
    </citation>
    <scope>NUCLEOTIDE SEQUENCE</scope>
</reference>
<dbReference type="EMBL" id="HBUF01050182">
    <property type="protein sequence ID" value="CAG6621431.1"/>
    <property type="molecule type" value="Transcribed_RNA"/>
</dbReference>
<dbReference type="EMBL" id="HBUF01050180">
    <property type="protein sequence ID" value="CAG6621427.1"/>
    <property type="molecule type" value="Transcribed_RNA"/>
</dbReference>
<dbReference type="EMBL" id="HBUF01548799">
    <property type="protein sequence ID" value="CAG6758124.1"/>
    <property type="molecule type" value="Transcribed_RNA"/>
</dbReference>